<reference evidence="6 7" key="1">
    <citation type="journal article" date="2007" name="Nature">
        <title>Evolution of genes and genomes on the Drosophila phylogeny.</title>
        <authorList>
            <consortium name="Drosophila 12 Genomes Consortium"/>
            <person name="Clark A.G."/>
            <person name="Eisen M.B."/>
            <person name="Smith D.R."/>
            <person name="Bergman C.M."/>
            <person name="Oliver B."/>
            <person name="Markow T.A."/>
            <person name="Kaufman T.C."/>
            <person name="Kellis M."/>
            <person name="Gelbart W."/>
            <person name="Iyer V.N."/>
            <person name="Pollard D.A."/>
            <person name="Sackton T.B."/>
            <person name="Larracuente A.M."/>
            <person name="Singh N.D."/>
            <person name="Abad J.P."/>
            <person name="Abt D.N."/>
            <person name="Adryan B."/>
            <person name="Aguade M."/>
            <person name="Akashi H."/>
            <person name="Anderson W.W."/>
            <person name="Aquadro C.F."/>
            <person name="Ardell D.H."/>
            <person name="Arguello R."/>
            <person name="Artieri C.G."/>
            <person name="Barbash D.A."/>
            <person name="Barker D."/>
            <person name="Barsanti P."/>
            <person name="Batterham P."/>
            <person name="Batzoglou S."/>
            <person name="Begun D."/>
            <person name="Bhutkar A."/>
            <person name="Blanco E."/>
            <person name="Bosak S.A."/>
            <person name="Bradley R.K."/>
            <person name="Brand A.D."/>
            <person name="Brent M.R."/>
            <person name="Brooks A.N."/>
            <person name="Brown R.H."/>
            <person name="Butlin R.K."/>
            <person name="Caggese C."/>
            <person name="Calvi B.R."/>
            <person name="Bernardo de Carvalho A."/>
            <person name="Caspi A."/>
            <person name="Castrezana S."/>
            <person name="Celniker S.E."/>
            <person name="Chang J.L."/>
            <person name="Chapple C."/>
            <person name="Chatterji S."/>
            <person name="Chinwalla A."/>
            <person name="Civetta A."/>
            <person name="Clifton S.W."/>
            <person name="Comeron J.M."/>
            <person name="Costello J.C."/>
            <person name="Coyne J.A."/>
            <person name="Daub J."/>
            <person name="David R.G."/>
            <person name="Delcher A.L."/>
            <person name="Delehaunty K."/>
            <person name="Do C.B."/>
            <person name="Ebling H."/>
            <person name="Edwards K."/>
            <person name="Eickbush T."/>
            <person name="Evans J.D."/>
            <person name="Filipski A."/>
            <person name="Findeiss S."/>
            <person name="Freyhult E."/>
            <person name="Fulton L."/>
            <person name="Fulton R."/>
            <person name="Garcia A.C."/>
            <person name="Gardiner A."/>
            <person name="Garfield D.A."/>
            <person name="Garvin B.E."/>
            <person name="Gibson G."/>
            <person name="Gilbert D."/>
            <person name="Gnerre S."/>
            <person name="Godfrey J."/>
            <person name="Good R."/>
            <person name="Gotea V."/>
            <person name="Gravely B."/>
            <person name="Greenberg A.J."/>
            <person name="Griffiths-Jones S."/>
            <person name="Gross S."/>
            <person name="Guigo R."/>
            <person name="Gustafson E.A."/>
            <person name="Haerty W."/>
            <person name="Hahn M.W."/>
            <person name="Halligan D.L."/>
            <person name="Halpern A.L."/>
            <person name="Halter G.M."/>
            <person name="Han M.V."/>
            <person name="Heger A."/>
            <person name="Hillier L."/>
            <person name="Hinrichs A.S."/>
            <person name="Holmes I."/>
            <person name="Hoskins R.A."/>
            <person name="Hubisz M.J."/>
            <person name="Hultmark D."/>
            <person name="Huntley M.A."/>
            <person name="Jaffe D.B."/>
            <person name="Jagadeeshan S."/>
            <person name="Jeck W.R."/>
            <person name="Johnson J."/>
            <person name="Jones C.D."/>
            <person name="Jordan W.C."/>
            <person name="Karpen G.H."/>
            <person name="Kataoka E."/>
            <person name="Keightley P.D."/>
            <person name="Kheradpour P."/>
            <person name="Kirkness E.F."/>
            <person name="Koerich L.B."/>
            <person name="Kristiansen K."/>
            <person name="Kudrna D."/>
            <person name="Kulathinal R.J."/>
            <person name="Kumar S."/>
            <person name="Kwok R."/>
            <person name="Lander E."/>
            <person name="Langley C.H."/>
            <person name="Lapoint R."/>
            <person name="Lazzaro B.P."/>
            <person name="Lee S.J."/>
            <person name="Levesque L."/>
            <person name="Li R."/>
            <person name="Lin C.F."/>
            <person name="Lin M.F."/>
            <person name="Lindblad-Toh K."/>
            <person name="Llopart A."/>
            <person name="Long M."/>
            <person name="Low L."/>
            <person name="Lozovsky E."/>
            <person name="Lu J."/>
            <person name="Luo M."/>
            <person name="Machado C.A."/>
            <person name="Makalowski W."/>
            <person name="Marzo M."/>
            <person name="Matsuda M."/>
            <person name="Matzkin L."/>
            <person name="McAllister B."/>
            <person name="McBride C.S."/>
            <person name="McKernan B."/>
            <person name="McKernan K."/>
            <person name="Mendez-Lago M."/>
            <person name="Minx P."/>
            <person name="Mollenhauer M.U."/>
            <person name="Montooth K."/>
            <person name="Mount S.M."/>
            <person name="Mu X."/>
            <person name="Myers E."/>
            <person name="Negre B."/>
            <person name="Newfeld S."/>
            <person name="Nielsen R."/>
            <person name="Noor M.A."/>
            <person name="O'Grady P."/>
            <person name="Pachter L."/>
            <person name="Papaceit M."/>
            <person name="Parisi M.J."/>
            <person name="Parisi M."/>
            <person name="Parts L."/>
            <person name="Pedersen J.S."/>
            <person name="Pesole G."/>
            <person name="Phillippy A.M."/>
            <person name="Ponting C.P."/>
            <person name="Pop M."/>
            <person name="Porcelli D."/>
            <person name="Powell J.R."/>
            <person name="Prohaska S."/>
            <person name="Pruitt K."/>
            <person name="Puig M."/>
            <person name="Quesneville H."/>
            <person name="Ram K.R."/>
            <person name="Rand D."/>
            <person name="Rasmussen M.D."/>
            <person name="Reed L.K."/>
            <person name="Reenan R."/>
            <person name="Reily A."/>
            <person name="Remington K.A."/>
            <person name="Rieger T.T."/>
            <person name="Ritchie M.G."/>
            <person name="Robin C."/>
            <person name="Rogers Y.H."/>
            <person name="Rohde C."/>
            <person name="Rozas J."/>
            <person name="Rubenfield M.J."/>
            <person name="Ruiz A."/>
            <person name="Russo S."/>
            <person name="Salzberg S.L."/>
            <person name="Sanchez-Gracia A."/>
            <person name="Saranga D.J."/>
            <person name="Sato H."/>
            <person name="Schaeffer S.W."/>
            <person name="Schatz M.C."/>
            <person name="Schlenke T."/>
            <person name="Schwartz R."/>
            <person name="Segarra C."/>
            <person name="Singh R.S."/>
            <person name="Sirot L."/>
            <person name="Sirota M."/>
            <person name="Sisneros N.B."/>
            <person name="Smith C.D."/>
            <person name="Smith T.F."/>
            <person name="Spieth J."/>
            <person name="Stage D.E."/>
            <person name="Stark A."/>
            <person name="Stephan W."/>
            <person name="Strausberg R.L."/>
            <person name="Strempel S."/>
            <person name="Sturgill D."/>
            <person name="Sutton G."/>
            <person name="Sutton G.G."/>
            <person name="Tao W."/>
            <person name="Teichmann S."/>
            <person name="Tobari Y.N."/>
            <person name="Tomimura Y."/>
            <person name="Tsolas J.M."/>
            <person name="Valente V.L."/>
            <person name="Venter E."/>
            <person name="Venter J.C."/>
            <person name="Vicario S."/>
            <person name="Vieira F.G."/>
            <person name="Vilella A.J."/>
            <person name="Villasante A."/>
            <person name="Walenz B."/>
            <person name="Wang J."/>
            <person name="Wasserman M."/>
            <person name="Watts T."/>
            <person name="Wilson D."/>
            <person name="Wilson R.K."/>
            <person name="Wing R.A."/>
            <person name="Wolfner M.F."/>
            <person name="Wong A."/>
            <person name="Wong G.K."/>
            <person name="Wu C.I."/>
            <person name="Wu G."/>
            <person name="Yamamoto D."/>
            <person name="Yang H.P."/>
            <person name="Yang S.P."/>
            <person name="Yorke J.A."/>
            <person name="Yoshida K."/>
            <person name="Zdobnov E."/>
            <person name="Zhang P."/>
            <person name="Zhang Y."/>
            <person name="Zimin A.V."/>
            <person name="Baldwin J."/>
            <person name="Abdouelleil A."/>
            <person name="Abdulkadir J."/>
            <person name="Abebe A."/>
            <person name="Abera B."/>
            <person name="Abreu J."/>
            <person name="Acer S.C."/>
            <person name="Aftuck L."/>
            <person name="Alexander A."/>
            <person name="An P."/>
            <person name="Anderson E."/>
            <person name="Anderson S."/>
            <person name="Arachi H."/>
            <person name="Azer M."/>
            <person name="Bachantsang P."/>
            <person name="Barry A."/>
            <person name="Bayul T."/>
            <person name="Berlin A."/>
            <person name="Bessette D."/>
            <person name="Bloom T."/>
            <person name="Blye J."/>
            <person name="Boguslavskiy L."/>
            <person name="Bonnet C."/>
            <person name="Boukhgalter B."/>
            <person name="Bourzgui I."/>
            <person name="Brown A."/>
            <person name="Cahill P."/>
            <person name="Channer S."/>
            <person name="Cheshatsang Y."/>
            <person name="Chuda L."/>
            <person name="Citroen M."/>
            <person name="Collymore A."/>
            <person name="Cooke P."/>
            <person name="Costello M."/>
            <person name="D'Aco K."/>
            <person name="Daza R."/>
            <person name="De Haan G."/>
            <person name="DeGray S."/>
            <person name="DeMaso C."/>
            <person name="Dhargay N."/>
            <person name="Dooley K."/>
            <person name="Dooley E."/>
            <person name="Doricent M."/>
            <person name="Dorje P."/>
            <person name="Dorjee K."/>
            <person name="Dupes A."/>
            <person name="Elong R."/>
            <person name="Falk J."/>
            <person name="Farina A."/>
            <person name="Faro S."/>
            <person name="Ferguson D."/>
            <person name="Fisher S."/>
            <person name="Foley C.D."/>
            <person name="Franke A."/>
            <person name="Friedrich D."/>
            <person name="Gadbois L."/>
            <person name="Gearin G."/>
            <person name="Gearin C.R."/>
            <person name="Giannoukos G."/>
            <person name="Goode T."/>
            <person name="Graham J."/>
            <person name="Grandbois E."/>
            <person name="Grewal S."/>
            <person name="Gyaltsen K."/>
            <person name="Hafez N."/>
            <person name="Hagos B."/>
            <person name="Hall J."/>
            <person name="Henson C."/>
            <person name="Hollinger A."/>
            <person name="Honan T."/>
            <person name="Huard M.D."/>
            <person name="Hughes L."/>
            <person name="Hurhula B."/>
            <person name="Husby M.E."/>
            <person name="Kamat A."/>
            <person name="Kanga B."/>
            <person name="Kashin S."/>
            <person name="Khazanovich D."/>
            <person name="Kisner P."/>
            <person name="Lance K."/>
            <person name="Lara M."/>
            <person name="Lee W."/>
            <person name="Lennon N."/>
            <person name="Letendre F."/>
            <person name="LeVine R."/>
            <person name="Lipovsky A."/>
            <person name="Liu X."/>
            <person name="Liu J."/>
            <person name="Liu S."/>
            <person name="Lokyitsang T."/>
            <person name="Lokyitsang Y."/>
            <person name="Lubonja R."/>
            <person name="Lui A."/>
            <person name="MacDonald P."/>
            <person name="Magnisalis V."/>
            <person name="Maru K."/>
            <person name="Matthews C."/>
            <person name="McCusker W."/>
            <person name="McDonough S."/>
            <person name="Mehta T."/>
            <person name="Meldrim J."/>
            <person name="Meneus L."/>
            <person name="Mihai O."/>
            <person name="Mihalev A."/>
            <person name="Mihova T."/>
            <person name="Mittelman R."/>
            <person name="Mlenga V."/>
            <person name="Montmayeur A."/>
            <person name="Mulrain L."/>
            <person name="Navidi A."/>
            <person name="Naylor J."/>
            <person name="Negash T."/>
            <person name="Nguyen T."/>
            <person name="Nguyen N."/>
            <person name="Nicol R."/>
            <person name="Norbu C."/>
            <person name="Norbu N."/>
            <person name="Novod N."/>
            <person name="O'Neill B."/>
            <person name="Osman S."/>
            <person name="Markiewicz E."/>
            <person name="Oyono O.L."/>
            <person name="Patti C."/>
            <person name="Phunkhang P."/>
            <person name="Pierre F."/>
            <person name="Priest M."/>
            <person name="Raghuraman S."/>
            <person name="Rege F."/>
            <person name="Reyes R."/>
            <person name="Rise C."/>
            <person name="Rogov P."/>
            <person name="Ross K."/>
            <person name="Ryan E."/>
            <person name="Settipalli S."/>
            <person name="Shea T."/>
            <person name="Sherpa N."/>
            <person name="Shi L."/>
            <person name="Shih D."/>
            <person name="Sparrow T."/>
            <person name="Spaulding J."/>
            <person name="Stalker J."/>
            <person name="Stange-Thomann N."/>
            <person name="Stavropoulos S."/>
            <person name="Stone C."/>
            <person name="Strader C."/>
            <person name="Tesfaye S."/>
            <person name="Thomson T."/>
            <person name="Thoulutsang Y."/>
            <person name="Thoulutsang D."/>
            <person name="Topham K."/>
            <person name="Topping I."/>
            <person name="Tsamla T."/>
            <person name="Vassiliev H."/>
            <person name="Vo A."/>
            <person name="Wangchuk T."/>
            <person name="Wangdi T."/>
            <person name="Weiand M."/>
            <person name="Wilkinson J."/>
            <person name="Wilson A."/>
            <person name="Yadav S."/>
            <person name="Young G."/>
            <person name="Yu Q."/>
            <person name="Zembek L."/>
            <person name="Zhong D."/>
            <person name="Zimmer A."/>
            <person name="Zwirko Z."/>
            <person name="Jaffe D.B."/>
            <person name="Alvarez P."/>
            <person name="Brockman W."/>
            <person name="Butler J."/>
            <person name="Chin C."/>
            <person name="Gnerre S."/>
            <person name="Grabherr M."/>
            <person name="Kleber M."/>
            <person name="Mauceli E."/>
            <person name="MacCallum I."/>
        </authorList>
    </citation>
    <scope>NUCLEOTIDE SEQUENCE [LARGE SCALE GENOMIC DNA]</scope>
    <source>
        <strain evidence="7">Tucson 14024-0371.13</strain>
    </source>
</reference>
<dbReference type="PANTHER" id="PTHR31879">
    <property type="entry name" value="DET1- AND DDB1-ASSOCIATED PROTEIN 1"/>
    <property type="match status" value="1"/>
</dbReference>
<proteinExistence type="inferred from homology"/>
<evidence type="ECO:0000256" key="4">
    <source>
        <dbReference type="SAM" id="MobiDB-lite"/>
    </source>
</evidence>
<feature type="compositionally biased region" description="Low complexity" evidence="4">
    <location>
        <begin position="88"/>
        <end position="97"/>
    </location>
</feature>
<dbReference type="EMBL" id="CH902624">
    <property type="protein sequence ID" value="EDV33154.1"/>
    <property type="molecule type" value="Genomic_DNA"/>
</dbReference>
<protein>
    <recommendedName>
        <fullName evidence="2">DET1- and DDB1-associated protein 1</fullName>
    </recommendedName>
</protein>
<dbReference type="Proteomes" id="UP000007801">
    <property type="component" value="Unassembled WGS sequence"/>
</dbReference>
<comment type="function">
    <text evidence="3">Functions as a component of numerous distinct DCX (DDB1-CUL4-X-box) E3 ubiquitin-protein ligase complexes which mediate the ubiquitination and subsequent proteasomal degradation of target proteins. In the DCX complexes, acts as a scaffolding subunit required to stabilize the complex.</text>
</comment>
<dbReference type="HOGENOM" id="CLU_144562_1_0_1"/>
<evidence type="ECO:0000259" key="5">
    <source>
        <dbReference type="Pfam" id="PF10172"/>
    </source>
</evidence>
<feature type="region of interest" description="Disordered" evidence="4">
    <location>
        <begin position="67"/>
        <end position="110"/>
    </location>
</feature>
<evidence type="ECO:0000256" key="3">
    <source>
        <dbReference type="ARBA" id="ARBA00045586"/>
    </source>
</evidence>
<dbReference type="STRING" id="7217.B3MV89"/>
<organism evidence="6 7">
    <name type="scientific">Drosophila ananassae</name>
    <name type="common">Fruit fly</name>
    <dbReference type="NCBI Taxonomy" id="7217"/>
    <lineage>
        <taxon>Eukaryota</taxon>
        <taxon>Metazoa</taxon>
        <taxon>Ecdysozoa</taxon>
        <taxon>Arthropoda</taxon>
        <taxon>Hexapoda</taxon>
        <taxon>Insecta</taxon>
        <taxon>Pterygota</taxon>
        <taxon>Neoptera</taxon>
        <taxon>Endopterygota</taxon>
        <taxon>Diptera</taxon>
        <taxon>Brachycera</taxon>
        <taxon>Muscomorpha</taxon>
        <taxon>Ephydroidea</taxon>
        <taxon>Drosophilidae</taxon>
        <taxon>Drosophila</taxon>
        <taxon>Sophophora</taxon>
    </lineage>
</organism>
<accession>B3MV89</accession>
<evidence type="ECO:0000256" key="2">
    <source>
        <dbReference type="ARBA" id="ARBA00018256"/>
    </source>
</evidence>
<comment type="similarity">
    <text evidence="1">Belongs to the DDA1 family.</text>
</comment>
<name>B3MV89_DROAN</name>
<keyword evidence="7" id="KW-1185">Reference proteome</keyword>
<dbReference type="GO" id="GO:0032436">
    <property type="term" value="P:positive regulation of proteasomal ubiquitin-dependent protein catabolic process"/>
    <property type="evidence" value="ECO:0007669"/>
    <property type="project" value="TreeGrafter"/>
</dbReference>
<dbReference type="PhylomeDB" id="B3MV89"/>
<dbReference type="AlphaFoldDB" id="B3MV89"/>
<dbReference type="OrthoDB" id="8598182at2759"/>
<dbReference type="FunCoup" id="B3MV89">
    <property type="interactions" value="133"/>
</dbReference>
<gene>
    <name evidence="6" type="primary">Dana\GF23128</name>
    <name evidence="6" type="synonym">dana_GLEANR_778</name>
    <name evidence="6" type="ORF">GF23128</name>
</gene>
<dbReference type="InParanoid" id="B3MV89"/>
<dbReference type="GO" id="GO:0080008">
    <property type="term" value="C:Cul4-RING E3 ubiquitin ligase complex"/>
    <property type="evidence" value="ECO:0007669"/>
    <property type="project" value="TreeGrafter"/>
</dbReference>
<dbReference type="Pfam" id="PF10172">
    <property type="entry name" value="DDA1"/>
    <property type="match status" value="1"/>
</dbReference>
<dbReference type="InterPro" id="IPR033575">
    <property type="entry name" value="DDA1-like"/>
</dbReference>
<dbReference type="KEGG" id="dan:6505774"/>
<dbReference type="eggNOG" id="KOG4816">
    <property type="taxonomic scope" value="Eukaryota"/>
</dbReference>
<dbReference type="InterPro" id="IPR018276">
    <property type="entry name" value="DDA1_dom"/>
</dbReference>
<evidence type="ECO:0000256" key="1">
    <source>
        <dbReference type="ARBA" id="ARBA00008042"/>
    </source>
</evidence>
<evidence type="ECO:0000313" key="6">
    <source>
        <dbReference type="EMBL" id="EDV33154.1"/>
    </source>
</evidence>
<feature type="domain" description="DET1- and DDB1-associated protein 1" evidence="5">
    <location>
        <begin position="5"/>
        <end position="67"/>
    </location>
</feature>
<sequence length="110" mass="12329">MSVSDFIKGLPIHDSNNFAHLSNEHGIRTSQKRASVYLPTEDVASEQLIVMDKRCVLLRYLTQQWDKKTLQRKREHGGEGNGNGNGHGSSSTTNGNNSKKRPRLEPNDLN</sequence>
<dbReference type="PANTHER" id="PTHR31879:SF2">
    <property type="entry name" value="DET1- AND DDB1-ASSOCIATED PROTEIN 1"/>
    <property type="match status" value="1"/>
</dbReference>
<dbReference type="OMA" id="HANCLCK"/>
<dbReference type="GeneID" id="6505774"/>
<evidence type="ECO:0000313" key="7">
    <source>
        <dbReference type="Proteomes" id="UP000007801"/>
    </source>
</evidence>